<feature type="compositionally biased region" description="Polar residues" evidence="1">
    <location>
        <begin position="286"/>
        <end position="298"/>
    </location>
</feature>
<feature type="compositionally biased region" description="Low complexity" evidence="1">
    <location>
        <begin position="318"/>
        <end position="337"/>
    </location>
</feature>
<dbReference type="OrthoDB" id="4021778at2759"/>
<feature type="compositionally biased region" description="Low complexity" evidence="1">
    <location>
        <begin position="217"/>
        <end position="245"/>
    </location>
</feature>
<gene>
    <name evidence="3" type="ORF">FA10DRAFT_139483</name>
</gene>
<dbReference type="EMBL" id="KZ819637">
    <property type="protein sequence ID" value="PWN89262.1"/>
    <property type="molecule type" value="Genomic_DNA"/>
</dbReference>
<feature type="transmembrane region" description="Helical" evidence="2">
    <location>
        <begin position="678"/>
        <end position="698"/>
    </location>
</feature>
<evidence type="ECO:0000256" key="1">
    <source>
        <dbReference type="SAM" id="MobiDB-lite"/>
    </source>
</evidence>
<feature type="transmembrane region" description="Helical" evidence="2">
    <location>
        <begin position="645"/>
        <end position="666"/>
    </location>
</feature>
<dbReference type="PANTHER" id="PTHR12459:SF15">
    <property type="entry name" value="TRANSMEMBRANE PROTEIN 135"/>
    <property type="match status" value="1"/>
</dbReference>
<keyword evidence="2" id="KW-1133">Transmembrane helix</keyword>
<reference evidence="3" key="1">
    <citation type="journal article" date="2018" name="Mol. Biol. Evol.">
        <title>Broad Genomic Sampling Reveals a Smut Pathogenic Ancestry of the Fungal Clade Ustilaginomycotina.</title>
        <authorList>
            <person name="Kijpornyongpan T."/>
            <person name="Mondo S.J."/>
            <person name="Barry K."/>
            <person name="Sandor L."/>
            <person name="Lee J."/>
            <person name="Lipzen A."/>
            <person name="Pangilinan J."/>
            <person name="LaButti K."/>
            <person name="Hainaut M."/>
            <person name="Henrissat B."/>
            <person name="Grigoriev I.V."/>
            <person name="Spatafora J.W."/>
            <person name="Aime M.C."/>
        </authorList>
    </citation>
    <scope>NUCLEOTIDE SEQUENCE [LARGE SCALE GENOMIC DNA]</scope>
    <source>
        <strain evidence="3">MCA 4198</strain>
    </source>
</reference>
<dbReference type="PANTHER" id="PTHR12459">
    <property type="entry name" value="TRANSMEMBRANE PROTEIN 135-RELATED"/>
    <property type="match status" value="1"/>
</dbReference>
<dbReference type="AlphaFoldDB" id="A0A316YJ92"/>
<dbReference type="RefSeq" id="XP_025376460.1">
    <property type="nucleotide sequence ID" value="XM_025518027.1"/>
</dbReference>
<feature type="region of interest" description="Disordered" evidence="1">
    <location>
        <begin position="286"/>
        <end position="348"/>
    </location>
</feature>
<evidence type="ECO:0000256" key="2">
    <source>
        <dbReference type="SAM" id="Phobius"/>
    </source>
</evidence>
<evidence type="ECO:0008006" key="5">
    <source>
        <dbReference type="Google" id="ProtNLM"/>
    </source>
</evidence>
<proteinExistence type="predicted"/>
<protein>
    <recommendedName>
        <fullName evidence="5">Transmembrane protein 135 N-terminal domain-containing protein</fullName>
    </recommendedName>
</protein>
<name>A0A316YJ92_9BASI</name>
<feature type="region of interest" description="Disordered" evidence="1">
    <location>
        <begin position="217"/>
        <end position="253"/>
    </location>
</feature>
<dbReference type="Proteomes" id="UP000245768">
    <property type="component" value="Unassembled WGS sequence"/>
</dbReference>
<accession>A0A316YJ92</accession>
<dbReference type="InterPro" id="IPR026749">
    <property type="entry name" value="Tmem135"/>
</dbReference>
<evidence type="ECO:0000313" key="3">
    <source>
        <dbReference type="EMBL" id="PWN89262.1"/>
    </source>
</evidence>
<dbReference type="GeneID" id="37039943"/>
<sequence>MSSSSSGGGIGSSKQRATSSLVLASSPWLQPALRAFLIGYLLDALPSIFKQVLRFSLVNAKCIARVRRRIKQEARIKEDDERAQQGHQSSSLNSAIGIVVDGSSSSRASSSPTSLYHDGVLPVLKQLPALLQTVMKTALVALGPRGTALTCSLAMAGMTILDQTITSVLNIEGALKRQAYGPRRSARAMAIGSTFLSAATSSFLALLMLQHVAVTSASSRGPSSSSSSPVPTSSTTRNSSSAASAKAVGMFNPFRRRDARDSKLQLPTPLAPGGHFLARLTTLSVPATPKDTSGSRSPDLSGAKNLSPVEGKKDPLESASAATKASSLPSSPSQSSSRVDEDGTQSTLDMASPTIDLTLFALVRAMDTLVRAAPLLVAKTKRSRKSITQPDTLKAGHRFTMPLGPAAGMRSETVRNHRRGTVAKGTVATRVFSALAGQLSYHAEGLTFVVACAVIMFSWFYAPERLPPSYVKWITNLANMDHRLLLALRSLRKGKPYNWVYGAPIDPASVDLLGSLSESLGYPYGWGDPSRIPNTNEEARRYKAEAITKARSTGTTEVDYVLEGAAGPRGRGEMAGIPCEIVHCGIGGANCYLNALYRWLRAWKVCMGIYVPVHLLPRLIFDPKQFAREPVAAISKVLRGSMRSASFLSTYIASIWFMVCFGRTLVLPRLFPSVSFKYWDGGLGPLLGSLVCGFSVFLEEKRKRAEMALYVCPRALFALAEIARPGWLSKGETGALHAERLFFGMSVGVVIAAAKHRPDLLRGITALMAWVVSTPKAAKAKGRVTK</sequence>
<keyword evidence="2" id="KW-0812">Transmembrane</keyword>
<evidence type="ECO:0000313" key="4">
    <source>
        <dbReference type="Proteomes" id="UP000245768"/>
    </source>
</evidence>
<dbReference type="InParanoid" id="A0A316YJ92"/>
<feature type="transmembrane region" description="Helical" evidence="2">
    <location>
        <begin position="445"/>
        <end position="462"/>
    </location>
</feature>
<organism evidence="3 4">
    <name type="scientific">Acaromyces ingoldii</name>
    <dbReference type="NCBI Taxonomy" id="215250"/>
    <lineage>
        <taxon>Eukaryota</taxon>
        <taxon>Fungi</taxon>
        <taxon>Dikarya</taxon>
        <taxon>Basidiomycota</taxon>
        <taxon>Ustilaginomycotina</taxon>
        <taxon>Exobasidiomycetes</taxon>
        <taxon>Exobasidiales</taxon>
        <taxon>Cryptobasidiaceae</taxon>
        <taxon>Acaromyces</taxon>
    </lineage>
</organism>
<keyword evidence="4" id="KW-1185">Reference proteome</keyword>
<keyword evidence="2" id="KW-0472">Membrane</keyword>